<dbReference type="Pfam" id="PF03993">
    <property type="entry name" value="DUF349"/>
    <property type="match status" value="5"/>
</dbReference>
<name>A0AAN4VWL8_9BACT</name>
<dbReference type="EMBL" id="BQKE01000001">
    <property type="protein sequence ID" value="GJM60772.1"/>
    <property type="molecule type" value="Genomic_DNA"/>
</dbReference>
<dbReference type="AlphaFoldDB" id="A0AAN4VWL8"/>
<keyword evidence="1" id="KW-0175">Coiled coil</keyword>
<dbReference type="RefSeq" id="WP_338236459.1">
    <property type="nucleotide sequence ID" value="NZ_BQKE01000001.1"/>
</dbReference>
<dbReference type="Proteomes" id="UP001310022">
    <property type="component" value="Unassembled WGS sequence"/>
</dbReference>
<evidence type="ECO:0000313" key="4">
    <source>
        <dbReference type="Proteomes" id="UP001310022"/>
    </source>
</evidence>
<reference evidence="3 4" key="1">
    <citation type="submission" date="2021-12" db="EMBL/GenBank/DDBJ databases">
        <title>Genome sequencing of bacteria with rrn-lacking chromosome and rrn-plasmid.</title>
        <authorList>
            <person name="Anda M."/>
            <person name="Iwasaki W."/>
        </authorList>
    </citation>
    <scope>NUCLEOTIDE SEQUENCE [LARGE SCALE GENOMIC DNA]</scope>
    <source>
        <strain evidence="3 4">NBRC 15940</strain>
    </source>
</reference>
<sequence>MENDKLFDQSSEAEKENVQPEQEVNTAEEVKEESLTVNEEDFVGKSKEELVKALSDLKESQNFRYNDEVLKIVGPIFNGLRHEERQSALEKYKADGGEPDGFEYHGSEVDRKFDELYSLLKERKHKYYANLESSRKENTAKKKLLLRQLREIVKGEETEQSIEAVRKIQEEWKGIGQVNMAENQELWANYKALLDQYYDRRGIFFELKDLDRRKNLTKKVQLCEKAEELKDAEILDAVRILNELHEEYKNIGPVPREEQDKIWDRFKAASDAVYDRRKEYSDQIRVEQEANLETKKALIAKIRPFVDFNSGRITEWNQETKKLQDLQKEWDAIGHVPRENAKDINKEFWGLFKTFFNNKGQFFKNLEEERTVNLKLKQALVEKAEALKDSEDIEGTANTLKSLQQEWRKIGPVPEKFKDSVFEEFKAACDHFFNRKRQKNEAVEQEFVANFEKKAALCKQLVALAAEKPNSLEPLQEIQAQFEEIGFVPRKEIKTIQQKWAEANATYLEAVEGIAEGEKQRLVLQAKYQRLKSSPNKSSLNKAEQDLRRQIQELEDEINTWKSNLGFFARSKNAEALKAEYDQKIEEAEAKVKVLRDELRILNQA</sequence>
<comment type="caution">
    <text evidence="3">The sequence shown here is derived from an EMBL/GenBank/DDBJ whole genome shotgun (WGS) entry which is preliminary data.</text>
</comment>
<evidence type="ECO:0000256" key="1">
    <source>
        <dbReference type="SAM" id="Coils"/>
    </source>
</evidence>
<organism evidence="3 4">
    <name type="scientific">Persicobacter diffluens</name>
    <dbReference type="NCBI Taxonomy" id="981"/>
    <lineage>
        <taxon>Bacteria</taxon>
        <taxon>Pseudomonadati</taxon>
        <taxon>Bacteroidota</taxon>
        <taxon>Cytophagia</taxon>
        <taxon>Cytophagales</taxon>
        <taxon>Persicobacteraceae</taxon>
        <taxon>Persicobacter</taxon>
    </lineage>
</organism>
<accession>A0AAN4VWL8</accession>
<gene>
    <name evidence="3" type="ORF">PEDI_13240</name>
</gene>
<protein>
    <recommendedName>
        <fullName evidence="5">DUF349 domain-containing protein</fullName>
    </recommendedName>
</protein>
<evidence type="ECO:0000256" key="2">
    <source>
        <dbReference type="SAM" id="MobiDB-lite"/>
    </source>
</evidence>
<proteinExistence type="predicted"/>
<evidence type="ECO:0000313" key="3">
    <source>
        <dbReference type="EMBL" id="GJM60772.1"/>
    </source>
</evidence>
<feature type="region of interest" description="Disordered" evidence="2">
    <location>
        <begin position="1"/>
        <end position="36"/>
    </location>
</feature>
<feature type="compositionally biased region" description="Basic and acidic residues" evidence="2">
    <location>
        <begin position="1"/>
        <end position="18"/>
    </location>
</feature>
<keyword evidence="4" id="KW-1185">Reference proteome</keyword>
<dbReference type="InterPro" id="IPR007139">
    <property type="entry name" value="DUF349"/>
</dbReference>
<feature type="coiled-coil region" evidence="1">
    <location>
        <begin position="537"/>
        <end position="605"/>
    </location>
</feature>
<evidence type="ECO:0008006" key="5">
    <source>
        <dbReference type="Google" id="ProtNLM"/>
    </source>
</evidence>